<name>A0A090YUZ1_PAEMA</name>
<accession>A0A090YUZ1</accession>
<evidence type="ECO:0000313" key="1">
    <source>
        <dbReference type="EMBL" id="KFM95925.1"/>
    </source>
</evidence>
<dbReference type="HOGENOM" id="CLU_3374939_0_0_9"/>
<dbReference type="AlphaFoldDB" id="A0A090YUZ1"/>
<comment type="caution">
    <text evidence="1">The sequence shown here is derived from an EMBL/GenBank/DDBJ whole genome shotgun (WGS) entry which is preliminary data.</text>
</comment>
<evidence type="ECO:0000313" key="2">
    <source>
        <dbReference type="Proteomes" id="UP000029278"/>
    </source>
</evidence>
<gene>
    <name evidence="1" type="ORF">DJ90_2305</name>
</gene>
<proteinExistence type="predicted"/>
<dbReference type="EMBL" id="JMQA01000041">
    <property type="protein sequence ID" value="KFM95925.1"/>
    <property type="molecule type" value="Genomic_DNA"/>
</dbReference>
<sequence>MLEIVRQFVRKRFGEVKQTSREEWGKTPGKMKGP</sequence>
<protein>
    <submittedName>
        <fullName evidence="1">Uncharacterized protein</fullName>
    </submittedName>
</protein>
<keyword evidence="2" id="KW-1185">Reference proteome</keyword>
<reference evidence="1 2" key="1">
    <citation type="submission" date="2014-04" db="EMBL/GenBank/DDBJ databases">
        <authorList>
            <person name="Bishop-Lilly K.A."/>
            <person name="Broomall S.M."/>
            <person name="Chain P.S."/>
            <person name="Chertkov O."/>
            <person name="Coyne S.R."/>
            <person name="Daligault H.E."/>
            <person name="Davenport K.W."/>
            <person name="Erkkila T."/>
            <person name="Frey K.G."/>
            <person name="Gibbons H.S."/>
            <person name="Gu W."/>
            <person name="Jaissle J."/>
            <person name="Johnson S.L."/>
            <person name="Koroleva G.I."/>
            <person name="Ladner J.T."/>
            <person name="Lo C.-C."/>
            <person name="Minogue T.D."/>
            <person name="Munk C."/>
            <person name="Palacios G.F."/>
            <person name="Redden C.L."/>
            <person name="Rosenzweig C.N."/>
            <person name="Scholz M.B."/>
            <person name="Teshima H."/>
            <person name="Xu Y."/>
        </authorList>
    </citation>
    <scope>NUCLEOTIDE SEQUENCE [LARGE SCALE GENOMIC DNA]</scope>
    <source>
        <strain evidence="1 2">8244</strain>
    </source>
</reference>
<dbReference type="Proteomes" id="UP000029278">
    <property type="component" value="Unassembled WGS sequence"/>
</dbReference>
<organism evidence="1 2">
    <name type="scientific">Paenibacillus macerans</name>
    <name type="common">Bacillus macerans</name>
    <dbReference type="NCBI Taxonomy" id="44252"/>
    <lineage>
        <taxon>Bacteria</taxon>
        <taxon>Bacillati</taxon>
        <taxon>Bacillota</taxon>
        <taxon>Bacilli</taxon>
        <taxon>Bacillales</taxon>
        <taxon>Paenibacillaceae</taxon>
        <taxon>Paenibacillus</taxon>
    </lineage>
</organism>